<dbReference type="PANTHER" id="PTHR11994">
    <property type="entry name" value="60S RIBOSOMAL PROTEIN L11-RELATED"/>
    <property type="match status" value="1"/>
</dbReference>
<keyword evidence="6" id="KW-0694">RNA-binding</keyword>
<evidence type="ECO:0000259" key="8">
    <source>
        <dbReference type="Pfam" id="PF00281"/>
    </source>
</evidence>
<comment type="similarity">
    <text evidence="1 6 7">Belongs to the universal ribosomal protein uL5 family.</text>
</comment>
<dbReference type="PROSITE" id="PS00358">
    <property type="entry name" value="RIBOSOMAL_L5"/>
    <property type="match status" value="1"/>
</dbReference>
<dbReference type="InterPro" id="IPR022803">
    <property type="entry name" value="Ribosomal_uL5_dom_sf"/>
</dbReference>
<comment type="function">
    <text evidence="6">This is 1 of the proteins that bind and probably mediate the attachment of the 5S RNA into the large ribosomal subunit, where it forms part of the central protuberance. In the 70S ribosome it contacts protein S13 of the 30S subunit (bridge B1b), connecting the 2 subunits; this bridge is implicated in subunit movement. Contacts the P site tRNA; the 5S rRNA and some of its associated proteins might help stabilize positioning of ribosome-bound tRNAs.</text>
</comment>
<dbReference type="FunFam" id="3.30.1440.10:FF:000001">
    <property type="entry name" value="50S ribosomal protein L5"/>
    <property type="match status" value="1"/>
</dbReference>
<dbReference type="GO" id="GO:0006412">
    <property type="term" value="P:translation"/>
    <property type="evidence" value="ECO:0007669"/>
    <property type="project" value="UniProtKB-UniRule"/>
</dbReference>
<dbReference type="EMBL" id="QZAA01000067">
    <property type="protein sequence ID" value="RQD77439.1"/>
    <property type="molecule type" value="Genomic_DNA"/>
</dbReference>
<keyword evidence="2 6" id="KW-0689">Ribosomal protein</keyword>
<protein>
    <recommendedName>
        <fullName evidence="4 6">Large ribosomal subunit protein uL5</fullName>
    </recommendedName>
</protein>
<evidence type="ECO:0000256" key="1">
    <source>
        <dbReference type="ARBA" id="ARBA00008553"/>
    </source>
</evidence>
<reference evidence="10 11" key="1">
    <citation type="submission" date="2018-08" db="EMBL/GenBank/DDBJ databases">
        <title>The metabolism and importance of syntrophic acetate oxidation coupled to methane or sulfide production in haloalkaline environments.</title>
        <authorList>
            <person name="Timmers P.H.A."/>
            <person name="Vavourakis C.D."/>
            <person name="Sorokin D.Y."/>
            <person name="Sinninghe Damste J.S."/>
            <person name="Muyzer G."/>
            <person name="Stams A.J.M."/>
            <person name="Plugge C.M."/>
        </authorList>
    </citation>
    <scope>NUCLEOTIDE SEQUENCE [LARGE SCALE GENOMIC DNA]</scope>
    <source>
        <strain evidence="10">MSAO_Bac1</strain>
    </source>
</reference>
<dbReference type="SUPFAM" id="SSF55282">
    <property type="entry name" value="RL5-like"/>
    <property type="match status" value="1"/>
</dbReference>
<dbReference type="GO" id="GO:0000049">
    <property type="term" value="F:tRNA binding"/>
    <property type="evidence" value="ECO:0007669"/>
    <property type="project" value="UniProtKB-UniRule"/>
</dbReference>
<evidence type="ECO:0000313" key="11">
    <source>
        <dbReference type="Proteomes" id="UP000285138"/>
    </source>
</evidence>
<dbReference type="NCBIfam" id="NF000585">
    <property type="entry name" value="PRK00010.1"/>
    <property type="match status" value="1"/>
</dbReference>
<evidence type="ECO:0000256" key="6">
    <source>
        <dbReference type="HAMAP-Rule" id="MF_01333"/>
    </source>
</evidence>
<comment type="subunit">
    <text evidence="6">Part of the 50S ribosomal subunit; part of the 5S rRNA/L5/L18/L25 subcomplex. Contacts the 5S rRNA and the P site tRNA. Forms a bridge to the 30S subunit in the 70S ribosome.</text>
</comment>
<dbReference type="InterPro" id="IPR031309">
    <property type="entry name" value="Ribosomal_uL5_C"/>
</dbReference>
<dbReference type="InterPro" id="IPR020930">
    <property type="entry name" value="Ribosomal_uL5_bac-type"/>
</dbReference>
<keyword evidence="3 6" id="KW-0687">Ribonucleoprotein</keyword>
<evidence type="ECO:0000256" key="3">
    <source>
        <dbReference type="ARBA" id="ARBA00023274"/>
    </source>
</evidence>
<evidence type="ECO:0000259" key="9">
    <source>
        <dbReference type="Pfam" id="PF00673"/>
    </source>
</evidence>
<dbReference type="HAMAP" id="MF_01333_B">
    <property type="entry name" value="Ribosomal_uL5_B"/>
    <property type="match status" value="1"/>
</dbReference>
<dbReference type="GO" id="GO:1990904">
    <property type="term" value="C:ribonucleoprotein complex"/>
    <property type="evidence" value="ECO:0007669"/>
    <property type="project" value="UniProtKB-KW"/>
</dbReference>
<sequence length="180" mass="20530">MTALKEKYADEVSKEMMQKFNYENVHQVPRLEKIVINMGVGEAKENPKILDAAVRDLSTITGQRPVITKAKKSVASFKVREGMSIGCKLTLRGERMYHFLDKLINVALPRVRDFRGVSPQSFDGRGNYTLGIKEQLIFPEINYDDIEKVMGMDVTIVTTAETDEEARELLRLMGMPFRNQ</sequence>
<evidence type="ECO:0000256" key="5">
    <source>
        <dbReference type="ARBA" id="ARBA00058604"/>
    </source>
</evidence>
<proteinExistence type="inferred from homology"/>
<accession>A0A424YH68</accession>
<dbReference type="Pfam" id="PF00281">
    <property type="entry name" value="Ribosomal_L5"/>
    <property type="match status" value="1"/>
</dbReference>
<evidence type="ECO:0000256" key="4">
    <source>
        <dbReference type="ARBA" id="ARBA00035245"/>
    </source>
</evidence>
<evidence type="ECO:0000256" key="2">
    <source>
        <dbReference type="ARBA" id="ARBA00022980"/>
    </source>
</evidence>
<dbReference type="GO" id="GO:0005840">
    <property type="term" value="C:ribosome"/>
    <property type="evidence" value="ECO:0007669"/>
    <property type="project" value="UniProtKB-KW"/>
</dbReference>
<keyword evidence="6" id="KW-0699">rRNA-binding</keyword>
<dbReference type="GO" id="GO:0019843">
    <property type="term" value="F:rRNA binding"/>
    <property type="evidence" value="ECO:0007669"/>
    <property type="project" value="UniProtKB-UniRule"/>
</dbReference>
<dbReference type="InterPro" id="IPR002132">
    <property type="entry name" value="Ribosomal_uL5"/>
</dbReference>
<feature type="domain" description="Large ribosomal subunit protein uL5 C-terminal" evidence="9">
    <location>
        <begin position="85"/>
        <end position="177"/>
    </location>
</feature>
<evidence type="ECO:0000313" key="10">
    <source>
        <dbReference type="EMBL" id="RQD77439.1"/>
    </source>
</evidence>
<name>A0A424YH68_9FIRM</name>
<dbReference type="PIRSF" id="PIRSF002161">
    <property type="entry name" value="Ribosomal_L5"/>
    <property type="match status" value="1"/>
</dbReference>
<dbReference type="InterPro" id="IPR020929">
    <property type="entry name" value="Ribosomal_uL5_CS"/>
</dbReference>
<keyword evidence="6" id="KW-0820">tRNA-binding</keyword>
<dbReference type="Proteomes" id="UP000285138">
    <property type="component" value="Unassembled WGS sequence"/>
</dbReference>
<feature type="domain" description="Large ribosomal subunit protein uL5 N-terminal" evidence="8">
    <location>
        <begin position="24"/>
        <end position="80"/>
    </location>
</feature>
<gene>
    <name evidence="6" type="primary">rplE</name>
    <name evidence="10" type="ORF">D5R97_02345</name>
</gene>
<dbReference type="Gene3D" id="3.30.1440.10">
    <property type="match status" value="1"/>
</dbReference>
<evidence type="ECO:0000256" key="7">
    <source>
        <dbReference type="RuleBase" id="RU003930"/>
    </source>
</evidence>
<dbReference type="Pfam" id="PF00673">
    <property type="entry name" value="Ribosomal_L5_C"/>
    <property type="match status" value="1"/>
</dbReference>
<organism evidence="10 11">
    <name type="scientific">Candidatus Syntrophonatronum acetioxidans</name>
    <dbReference type="NCBI Taxonomy" id="1795816"/>
    <lineage>
        <taxon>Bacteria</taxon>
        <taxon>Bacillati</taxon>
        <taxon>Bacillota</taxon>
        <taxon>Clostridia</taxon>
        <taxon>Eubacteriales</taxon>
        <taxon>Syntrophomonadaceae</taxon>
        <taxon>Candidatus Syntrophonatronum</taxon>
    </lineage>
</organism>
<dbReference type="GO" id="GO:0003735">
    <property type="term" value="F:structural constituent of ribosome"/>
    <property type="evidence" value="ECO:0007669"/>
    <property type="project" value="InterPro"/>
</dbReference>
<comment type="caution">
    <text evidence="10">The sequence shown here is derived from an EMBL/GenBank/DDBJ whole genome shotgun (WGS) entry which is preliminary data.</text>
</comment>
<comment type="function">
    <text evidence="5">This is one of the proteins that bind and probably mediate the attachment of the 5S RNA into the large ribosomal subunit, where it forms part of the central protuberance. In the 70S ribosome it contacts protein S13 of the 30S subunit (bridge B1b), connecting the 2 subunits; this bridge is implicated in subunit movement. Contacts the P site tRNA; the 5S rRNA and some of its associated proteins might help stabilize positioning of ribosome-bound tRNAs.</text>
</comment>
<dbReference type="AlphaFoldDB" id="A0A424YH68"/>
<dbReference type="InterPro" id="IPR031310">
    <property type="entry name" value="Ribosomal_uL5_N"/>
</dbReference>